<accession>A0AA41VMD4</accession>
<feature type="region of interest" description="Disordered" evidence="1">
    <location>
        <begin position="262"/>
        <end position="294"/>
    </location>
</feature>
<sequence>MGTKFEYAVDFLASLKGIKTRGAVANSSSNSPEILNNILLNSKPASADQNQHYMEKLLEQYDKESVRTTMLQQDEIFKEQVHELHRLYVAQKTLMVEFKMNRSRGHSKNSPHPQTTVNPDHQPRLQVTGTEFGTNNCSFSNTNNSGHNFHQLFRVGTEPINSQEQSSTSCTRDNVKMHKDFDLERPAEEFPKNIGREQIGSGSITPSKEKMKIESLDEQHMYTHGEAEVELSLSIGFGNSTNNRKKQKNCQSNSLIYLHTNHKHNGQTDSSSSIKDLRAADNTSGSSNTTFNQESLQKPPWFFQTLSLNRS</sequence>
<dbReference type="Proteomes" id="UP001177140">
    <property type="component" value="Unassembled WGS sequence"/>
</dbReference>
<gene>
    <name evidence="2" type="ORF">MKW94_023457</name>
</gene>
<dbReference type="PANTHER" id="PTHR33167">
    <property type="entry name" value="TRANSCRIPTION FACTOR, PUTATIVE (DUF863)-RELATED"/>
    <property type="match status" value="1"/>
</dbReference>
<evidence type="ECO:0000313" key="2">
    <source>
        <dbReference type="EMBL" id="MCL7043789.1"/>
    </source>
</evidence>
<organism evidence="2 3">
    <name type="scientific">Papaver nudicaule</name>
    <name type="common">Iceland poppy</name>
    <dbReference type="NCBI Taxonomy" id="74823"/>
    <lineage>
        <taxon>Eukaryota</taxon>
        <taxon>Viridiplantae</taxon>
        <taxon>Streptophyta</taxon>
        <taxon>Embryophyta</taxon>
        <taxon>Tracheophyta</taxon>
        <taxon>Spermatophyta</taxon>
        <taxon>Magnoliopsida</taxon>
        <taxon>Ranunculales</taxon>
        <taxon>Papaveraceae</taxon>
        <taxon>Papaveroideae</taxon>
        <taxon>Papaver</taxon>
    </lineage>
</organism>
<feature type="region of interest" description="Disordered" evidence="1">
    <location>
        <begin position="102"/>
        <end position="121"/>
    </location>
</feature>
<proteinExistence type="predicted"/>
<evidence type="ECO:0000256" key="1">
    <source>
        <dbReference type="SAM" id="MobiDB-lite"/>
    </source>
</evidence>
<name>A0AA41VMD4_PAPNU</name>
<protein>
    <submittedName>
        <fullName evidence="2">Uncharacterized protein</fullName>
    </submittedName>
</protein>
<evidence type="ECO:0000313" key="3">
    <source>
        <dbReference type="Proteomes" id="UP001177140"/>
    </source>
</evidence>
<dbReference type="AlphaFoldDB" id="A0AA41VMD4"/>
<dbReference type="PANTHER" id="PTHR33167:SF26">
    <property type="entry name" value="EXPRESSED PROTEIN"/>
    <property type="match status" value="1"/>
</dbReference>
<feature type="compositionally biased region" description="Polar residues" evidence="1">
    <location>
        <begin position="281"/>
        <end position="294"/>
    </location>
</feature>
<keyword evidence="3" id="KW-1185">Reference proteome</keyword>
<reference evidence="2" key="1">
    <citation type="submission" date="2022-03" db="EMBL/GenBank/DDBJ databases">
        <title>A functionally conserved STORR gene fusion in Papaver species that diverged 16.8 million years ago.</title>
        <authorList>
            <person name="Catania T."/>
        </authorList>
    </citation>
    <scope>NUCLEOTIDE SEQUENCE</scope>
    <source>
        <strain evidence="2">S-191538</strain>
    </source>
</reference>
<feature type="compositionally biased region" description="Polar residues" evidence="1">
    <location>
        <begin position="110"/>
        <end position="121"/>
    </location>
</feature>
<comment type="caution">
    <text evidence="2">The sequence shown here is derived from an EMBL/GenBank/DDBJ whole genome shotgun (WGS) entry which is preliminary data.</text>
</comment>
<dbReference type="EMBL" id="JAJJMA010250643">
    <property type="protein sequence ID" value="MCL7043789.1"/>
    <property type="molecule type" value="Genomic_DNA"/>
</dbReference>